<evidence type="ECO:0000313" key="2">
    <source>
        <dbReference type="EMBL" id="CAL8136736.1"/>
    </source>
</evidence>
<evidence type="ECO:0000313" key="3">
    <source>
        <dbReference type="Proteomes" id="UP001642540"/>
    </source>
</evidence>
<protein>
    <submittedName>
        <fullName evidence="2">Uncharacterized protein</fullName>
    </submittedName>
</protein>
<gene>
    <name evidence="2" type="ORF">ODALV1_LOCUS26590</name>
</gene>
<keyword evidence="3" id="KW-1185">Reference proteome</keyword>
<reference evidence="2 3" key="1">
    <citation type="submission" date="2024-08" db="EMBL/GenBank/DDBJ databases">
        <authorList>
            <person name="Cucini C."/>
            <person name="Frati F."/>
        </authorList>
    </citation>
    <scope>NUCLEOTIDE SEQUENCE [LARGE SCALE GENOMIC DNA]</scope>
</reference>
<evidence type="ECO:0000256" key="1">
    <source>
        <dbReference type="SAM" id="MobiDB-lite"/>
    </source>
</evidence>
<sequence>MVIKDNAKLRNKRKELQKREESATIDCNRKVVQTRNATFGIKDEKIHPIQDTMTPPTDQIHDTKEREPAAKRIRKSNLDHRLATNQPGPSGQRRPFLASTQHRMPPNLTPYK</sequence>
<organism evidence="2 3">
    <name type="scientific">Orchesella dallaii</name>
    <dbReference type="NCBI Taxonomy" id="48710"/>
    <lineage>
        <taxon>Eukaryota</taxon>
        <taxon>Metazoa</taxon>
        <taxon>Ecdysozoa</taxon>
        <taxon>Arthropoda</taxon>
        <taxon>Hexapoda</taxon>
        <taxon>Collembola</taxon>
        <taxon>Entomobryomorpha</taxon>
        <taxon>Entomobryoidea</taxon>
        <taxon>Orchesellidae</taxon>
        <taxon>Orchesellinae</taxon>
        <taxon>Orchesella</taxon>
    </lineage>
</organism>
<proteinExistence type="predicted"/>
<name>A0ABP1RVL2_9HEXA</name>
<feature type="compositionally biased region" description="Basic and acidic residues" evidence="1">
    <location>
        <begin position="59"/>
        <end position="82"/>
    </location>
</feature>
<feature type="region of interest" description="Disordered" evidence="1">
    <location>
        <begin position="1"/>
        <end position="20"/>
    </location>
</feature>
<comment type="caution">
    <text evidence="2">The sequence shown here is derived from an EMBL/GenBank/DDBJ whole genome shotgun (WGS) entry which is preliminary data.</text>
</comment>
<dbReference type="EMBL" id="CAXLJM020000111">
    <property type="protein sequence ID" value="CAL8136736.1"/>
    <property type="molecule type" value="Genomic_DNA"/>
</dbReference>
<feature type="region of interest" description="Disordered" evidence="1">
    <location>
        <begin position="49"/>
        <end position="112"/>
    </location>
</feature>
<accession>A0ABP1RVL2</accession>
<dbReference type="Proteomes" id="UP001642540">
    <property type="component" value="Unassembled WGS sequence"/>
</dbReference>